<organism evidence="3 4">
    <name type="scientific">Scytonema hofmannii PCC 7110</name>
    <dbReference type="NCBI Taxonomy" id="128403"/>
    <lineage>
        <taxon>Bacteria</taxon>
        <taxon>Bacillati</taxon>
        <taxon>Cyanobacteriota</taxon>
        <taxon>Cyanophyceae</taxon>
        <taxon>Nostocales</taxon>
        <taxon>Scytonemataceae</taxon>
        <taxon>Scytonema</taxon>
    </lineage>
</organism>
<evidence type="ECO:0000313" key="4">
    <source>
        <dbReference type="Proteomes" id="UP000076925"/>
    </source>
</evidence>
<evidence type="ECO:0000256" key="1">
    <source>
        <dbReference type="SAM" id="MobiDB-lite"/>
    </source>
</evidence>
<protein>
    <submittedName>
        <fullName evidence="3">Uncharacterized protein</fullName>
    </submittedName>
</protein>
<feature type="region of interest" description="Disordered" evidence="1">
    <location>
        <begin position="1"/>
        <end position="31"/>
    </location>
</feature>
<feature type="compositionally biased region" description="Polar residues" evidence="1">
    <location>
        <begin position="1"/>
        <end position="18"/>
    </location>
</feature>
<keyword evidence="2" id="KW-0472">Membrane</keyword>
<dbReference type="EMBL" id="ANNX02000042">
    <property type="protein sequence ID" value="KYC38234.1"/>
    <property type="molecule type" value="Genomic_DNA"/>
</dbReference>
<evidence type="ECO:0000313" key="3">
    <source>
        <dbReference type="EMBL" id="KYC38234.1"/>
    </source>
</evidence>
<gene>
    <name evidence="3" type="ORF">WA1_38490</name>
</gene>
<reference evidence="3 4" key="1">
    <citation type="journal article" date="2013" name="Genome Biol. Evol.">
        <title>Genomes of Stigonematalean cyanobacteria (subsection V) and the evolution of oxygenic photosynthesis from prokaryotes to plastids.</title>
        <authorList>
            <person name="Dagan T."/>
            <person name="Roettger M."/>
            <person name="Stucken K."/>
            <person name="Landan G."/>
            <person name="Koch R."/>
            <person name="Major P."/>
            <person name="Gould S.B."/>
            <person name="Goremykin V.V."/>
            <person name="Rippka R."/>
            <person name="Tandeau de Marsac N."/>
            <person name="Gugger M."/>
            <person name="Lockhart P.J."/>
            <person name="Allen J.F."/>
            <person name="Brune I."/>
            <person name="Maus I."/>
            <person name="Puhler A."/>
            <person name="Martin W.F."/>
        </authorList>
    </citation>
    <scope>NUCLEOTIDE SEQUENCE [LARGE SCALE GENOMIC DNA]</scope>
    <source>
        <strain evidence="3 4">PCC 7110</strain>
    </source>
</reference>
<proteinExistence type="predicted"/>
<accession>A0A139X0L2</accession>
<evidence type="ECO:0000256" key="2">
    <source>
        <dbReference type="SAM" id="Phobius"/>
    </source>
</evidence>
<dbReference type="Proteomes" id="UP000076925">
    <property type="component" value="Unassembled WGS sequence"/>
</dbReference>
<keyword evidence="2" id="KW-0812">Transmembrane</keyword>
<name>A0A139X0L2_9CYAN</name>
<dbReference type="OrthoDB" id="473580at2"/>
<comment type="caution">
    <text evidence="3">The sequence shown here is derived from an EMBL/GenBank/DDBJ whole genome shotgun (WGS) entry which is preliminary data.</text>
</comment>
<feature type="transmembrane region" description="Helical" evidence="2">
    <location>
        <begin position="39"/>
        <end position="62"/>
    </location>
</feature>
<dbReference type="RefSeq" id="WP_017749718.1">
    <property type="nucleotide sequence ID" value="NZ_KQ976354.1"/>
</dbReference>
<sequence length="497" mass="55749">MANSSSNPAPKAYRQNQPKEGGVKRVYKKPKKKPKQKSWLVSAIALAVLMGSGGLVVTFAWISIQFILNPYQVGWLTKFLPDWVQISTTGAERPYTLKQIQESLKQEGLEAGQILPLKGDTAVSFLLPVLKQRSNCQSDCKSIVELRVYQHSKELELKSVSEKYYRLATQLPVAGPEESFVVASFVKATDENQGSSLSLPLNEVGRFEGETPSSGVWFYLQGQRQQGTSLIAYGIVVYYNSDRTHLQFMLPWTSPNGHLPEWRQVTGGGNKELVVDQTVGLEPQLKIYQVQSVKYFLNPIQLEAIAFTQQFLKNSVYRDALLLARSGLWTPALERLESLKKRQKKLFSPIVNSQIDVIRLHSELTKTQANTIWASPSQEVLADIIDGRWEKALQVFKASPQNAQEISSLLKADGDILWNRVETELQVNPKRQSVQAWGALIVAARHGKERGNKWLSQRSPISEDTIAYAQSLIELLDGKVPQCEQSHTESCEYGTGF</sequence>
<keyword evidence="4" id="KW-1185">Reference proteome</keyword>
<keyword evidence="2" id="KW-1133">Transmembrane helix</keyword>
<dbReference type="AlphaFoldDB" id="A0A139X0L2"/>